<dbReference type="Gene3D" id="3.30.450.20">
    <property type="entry name" value="PAS domain"/>
    <property type="match status" value="1"/>
</dbReference>
<feature type="domain" description="PAC" evidence="14">
    <location>
        <begin position="192"/>
        <end position="245"/>
    </location>
</feature>
<keyword evidence="13" id="KW-0812">Transmembrane</keyword>
<proteinExistence type="predicted"/>
<keyword evidence="13" id="KW-0472">Membrane</keyword>
<keyword evidence="6" id="KW-0288">FMN</keyword>
<keyword evidence="5" id="KW-0285">Flavoprotein</keyword>
<dbReference type="InterPro" id="IPR011102">
    <property type="entry name" value="Sig_transdc_His_kinase_HWE"/>
</dbReference>
<keyword evidence="7" id="KW-0808">Transferase</keyword>
<dbReference type="PANTHER" id="PTHR41523:SF7">
    <property type="entry name" value="HISTIDINE KINASE"/>
    <property type="match status" value="1"/>
</dbReference>
<dbReference type="GO" id="GO:0005524">
    <property type="term" value="F:ATP binding"/>
    <property type="evidence" value="ECO:0007669"/>
    <property type="project" value="UniProtKB-KW"/>
</dbReference>
<evidence type="ECO:0000256" key="11">
    <source>
        <dbReference type="ARBA" id="ARBA00022840"/>
    </source>
</evidence>
<dbReference type="PANTHER" id="PTHR41523">
    <property type="entry name" value="TWO-COMPONENT SYSTEM SENSOR PROTEIN"/>
    <property type="match status" value="1"/>
</dbReference>
<comment type="catalytic activity">
    <reaction evidence="1">
        <text>ATP + protein L-histidine = ADP + protein N-phospho-L-histidine.</text>
        <dbReference type="EC" id="2.7.13.3"/>
    </reaction>
</comment>
<dbReference type="OrthoDB" id="9813940at2"/>
<comment type="caution">
    <text evidence="15">The sequence shown here is derived from an EMBL/GenBank/DDBJ whole genome shotgun (WGS) entry which is preliminary data.</text>
</comment>
<dbReference type="InterPro" id="IPR000700">
    <property type="entry name" value="PAS-assoc_C"/>
</dbReference>
<feature type="transmembrane region" description="Helical" evidence="13">
    <location>
        <begin position="45"/>
        <end position="66"/>
    </location>
</feature>
<name>A0A4R1I9F9_ANCAQ</name>
<reference evidence="15 16" key="1">
    <citation type="submission" date="2019-03" db="EMBL/GenBank/DDBJ databases">
        <title>Genomic Encyclopedia of Type Strains, Phase IV (KMG-IV): sequencing the most valuable type-strain genomes for metagenomic binning, comparative biology and taxonomic classification.</title>
        <authorList>
            <person name="Goeker M."/>
        </authorList>
    </citation>
    <scope>NUCLEOTIDE SEQUENCE [LARGE SCALE GENOMIC DNA]</scope>
    <source>
        <strain evidence="15 16">DSM 101</strain>
    </source>
</reference>
<dbReference type="InterPro" id="IPR013656">
    <property type="entry name" value="PAS_4"/>
</dbReference>
<evidence type="ECO:0000256" key="12">
    <source>
        <dbReference type="ARBA" id="ARBA00023026"/>
    </source>
</evidence>
<keyword evidence="10" id="KW-0418">Kinase</keyword>
<dbReference type="Pfam" id="PF08448">
    <property type="entry name" value="PAS_4"/>
    <property type="match status" value="1"/>
</dbReference>
<dbReference type="InterPro" id="IPR036890">
    <property type="entry name" value="HATPase_C_sf"/>
</dbReference>
<evidence type="ECO:0000256" key="1">
    <source>
        <dbReference type="ARBA" id="ARBA00000085"/>
    </source>
</evidence>
<evidence type="ECO:0000256" key="10">
    <source>
        <dbReference type="ARBA" id="ARBA00022777"/>
    </source>
</evidence>
<accession>A0A4R1I9F9</accession>
<dbReference type="InterPro" id="IPR000014">
    <property type="entry name" value="PAS"/>
</dbReference>
<feature type="transmembrane region" description="Helical" evidence="13">
    <location>
        <begin position="78"/>
        <end position="98"/>
    </location>
</feature>
<evidence type="ECO:0000256" key="6">
    <source>
        <dbReference type="ARBA" id="ARBA00022643"/>
    </source>
</evidence>
<sequence>MPLPDNIDLVDNAARWITVLSSLAIFVGLVRLLHLRRNLALRTRLLGLLLATLVLMFGLLSLLVIFDTGNTYPMLPTAVRLGISLLNLIGAVALWSNFGALLDMPMPRQAVSEQRRLTLELATALQRYEMALRGSNVAIFTQDRELNYTSVSKPLFGFPVERVLGSTDADLLGEGQAQALTLLKREALAASASRKGEIEIEEAGRKCWYDIHIDPLRDLAGTTVGLTGAAVDVTERKENEQHLRLLMRELTHRSKNLLAVIQAMARQTARHAGSIDGFVEIFSARLQALSKSHDLLVQESWYGASLPEMVRSQLGHHLDRENSQFTIEGPNLFLKPEAAQNIGLAIHELSTNAAKYGALSVPTGHVDIIWAQRSAESGGGFELSWRERGGPPVTKPAGRGFGSLVIERNLARALDGTVNLDFAATGLVCTVIVPEYHLIPDR</sequence>
<keyword evidence="9" id="KW-0547">Nucleotide-binding</keyword>
<evidence type="ECO:0000256" key="5">
    <source>
        <dbReference type="ARBA" id="ARBA00022630"/>
    </source>
</evidence>
<dbReference type="GO" id="GO:0004673">
    <property type="term" value="F:protein histidine kinase activity"/>
    <property type="evidence" value="ECO:0007669"/>
    <property type="project" value="UniProtKB-EC"/>
</dbReference>
<organism evidence="15 16">
    <name type="scientific">Ancylobacter aquaticus</name>
    <dbReference type="NCBI Taxonomy" id="100"/>
    <lineage>
        <taxon>Bacteria</taxon>
        <taxon>Pseudomonadati</taxon>
        <taxon>Pseudomonadota</taxon>
        <taxon>Alphaproteobacteria</taxon>
        <taxon>Hyphomicrobiales</taxon>
        <taxon>Xanthobacteraceae</taxon>
        <taxon>Ancylobacter</taxon>
    </lineage>
</organism>
<dbReference type="SMART" id="SM00911">
    <property type="entry name" value="HWE_HK"/>
    <property type="match status" value="1"/>
</dbReference>
<dbReference type="Pfam" id="PF07536">
    <property type="entry name" value="HWE_HK"/>
    <property type="match status" value="1"/>
</dbReference>
<keyword evidence="8" id="KW-0677">Repeat</keyword>
<evidence type="ECO:0000313" key="15">
    <source>
        <dbReference type="EMBL" id="TCK30535.1"/>
    </source>
</evidence>
<protein>
    <recommendedName>
        <fullName evidence="3">Blue-light-activated histidine kinase</fullName>
        <ecNumber evidence="2">2.7.13.3</ecNumber>
    </recommendedName>
</protein>
<keyword evidence="12" id="KW-0843">Virulence</keyword>
<evidence type="ECO:0000256" key="3">
    <source>
        <dbReference type="ARBA" id="ARBA00021740"/>
    </source>
</evidence>
<evidence type="ECO:0000256" key="7">
    <source>
        <dbReference type="ARBA" id="ARBA00022679"/>
    </source>
</evidence>
<dbReference type="Gene3D" id="3.30.565.10">
    <property type="entry name" value="Histidine kinase-like ATPase, C-terminal domain"/>
    <property type="match status" value="1"/>
</dbReference>
<keyword evidence="11" id="KW-0067">ATP-binding</keyword>
<dbReference type="EC" id="2.7.13.3" evidence="2"/>
<evidence type="ECO:0000256" key="2">
    <source>
        <dbReference type="ARBA" id="ARBA00012438"/>
    </source>
</evidence>
<dbReference type="PROSITE" id="PS50113">
    <property type="entry name" value="PAC"/>
    <property type="match status" value="1"/>
</dbReference>
<dbReference type="Proteomes" id="UP000295030">
    <property type="component" value="Unassembled WGS sequence"/>
</dbReference>
<evidence type="ECO:0000256" key="4">
    <source>
        <dbReference type="ARBA" id="ARBA00022553"/>
    </source>
</evidence>
<dbReference type="EMBL" id="SMFY01000001">
    <property type="protein sequence ID" value="TCK30535.1"/>
    <property type="molecule type" value="Genomic_DNA"/>
</dbReference>
<keyword evidence="13" id="KW-1133">Transmembrane helix</keyword>
<evidence type="ECO:0000256" key="9">
    <source>
        <dbReference type="ARBA" id="ARBA00022741"/>
    </source>
</evidence>
<evidence type="ECO:0000256" key="13">
    <source>
        <dbReference type="SAM" id="Phobius"/>
    </source>
</evidence>
<keyword evidence="16" id="KW-1185">Reference proteome</keyword>
<evidence type="ECO:0000313" key="16">
    <source>
        <dbReference type="Proteomes" id="UP000295030"/>
    </source>
</evidence>
<feature type="transmembrane region" description="Helical" evidence="13">
    <location>
        <begin position="13"/>
        <end position="33"/>
    </location>
</feature>
<dbReference type="AlphaFoldDB" id="A0A4R1I9F9"/>
<evidence type="ECO:0000259" key="14">
    <source>
        <dbReference type="PROSITE" id="PS50113"/>
    </source>
</evidence>
<evidence type="ECO:0000256" key="8">
    <source>
        <dbReference type="ARBA" id="ARBA00022737"/>
    </source>
</evidence>
<gene>
    <name evidence="15" type="ORF">EV667_0626</name>
</gene>
<dbReference type="InterPro" id="IPR035965">
    <property type="entry name" value="PAS-like_dom_sf"/>
</dbReference>
<dbReference type="RefSeq" id="WP_131833856.1">
    <property type="nucleotide sequence ID" value="NZ_SMFY01000001.1"/>
</dbReference>
<keyword evidence="4" id="KW-0597">Phosphoprotein</keyword>
<dbReference type="NCBIfam" id="TIGR00229">
    <property type="entry name" value="sensory_box"/>
    <property type="match status" value="1"/>
</dbReference>
<dbReference type="SUPFAM" id="SSF55785">
    <property type="entry name" value="PYP-like sensor domain (PAS domain)"/>
    <property type="match status" value="1"/>
</dbReference>